<dbReference type="AlphaFoldDB" id="A0A517MWF9"/>
<dbReference type="PROSITE" id="PS50994">
    <property type="entry name" value="INTEGRASE"/>
    <property type="match status" value="1"/>
</dbReference>
<dbReference type="InterPro" id="IPR036397">
    <property type="entry name" value="RNaseH_sf"/>
</dbReference>
<organism evidence="2 3">
    <name type="scientific">Adhaeretor mobilis</name>
    <dbReference type="NCBI Taxonomy" id="1930276"/>
    <lineage>
        <taxon>Bacteria</taxon>
        <taxon>Pseudomonadati</taxon>
        <taxon>Planctomycetota</taxon>
        <taxon>Planctomycetia</taxon>
        <taxon>Pirellulales</taxon>
        <taxon>Lacipirellulaceae</taxon>
        <taxon>Adhaeretor</taxon>
    </lineage>
</organism>
<dbReference type="RefSeq" id="WP_145060466.1">
    <property type="nucleotide sequence ID" value="NZ_CP036263.1"/>
</dbReference>
<gene>
    <name evidence="2" type="ORF">HG15A2_25000</name>
</gene>
<evidence type="ECO:0000313" key="2">
    <source>
        <dbReference type="EMBL" id="QDS99208.1"/>
    </source>
</evidence>
<dbReference type="InterPro" id="IPR012337">
    <property type="entry name" value="RNaseH-like_sf"/>
</dbReference>
<dbReference type="EMBL" id="CP036263">
    <property type="protein sequence ID" value="QDS99208.1"/>
    <property type="molecule type" value="Genomic_DNA"/>
</dbReference>
<accession>A0A517MWF9</accession>
<dbReference type="KEGG" id="amob:HG15A2_25000"/>
<dbReference type="Proteomes" id="UP000319852">
    <property type="component" value="Chromosome"/>
</dbReference>
<evidence type="ECO:0000259" key="1">
    <source>
        <dbReference type="PROSITE" id="PS50994"/>
    </source>
</evidence>
<dbReference type="InterPro" id="IPR001584">
    <property type="entry name" value="Integrase_cat-core"/>
</dbReference>
<sequence length="142" mass="16402">MVSQAEALIQQADAASLPIRYLIRDRDGCYSREFDEVFEKADVLVEPTAPRAPNQNAYIERWIGSLKYECLNRFITFGLRHLDYIVGEYASFYNELRPHQRKDNRPLTGSWLAVDEPLIQESDIVCETRLGGVLKNYERMAA</sequence>
<proteinExistence type="predicted"/>
<protein>
    <submittedName>
        <fullName evidence="2">Integrase core domain protein</fullName>
    </submittedName>
</protein>
<evidence type="ECO:0000313" key="3">
    <source>
        <dbReference type="Proteomes" id="UP000319852"/>
    </source>
</evidence>
<dbReference type="Gene3D" id="3.30.420.10">
    <property type="entry name" value="Ribonuclease H-like superfamily/Ribonuclease H"/>
    <property type="match status" value="1"/>
</dbReference>
<reference evidence="2 3" key="1">
    <citation type="submission" date="2019-02" db="EMBL/GenBank/DDBJ databases">
        <title>Deep-cultivation of Planctomycetes and their phenomic and genomic characterization uncovers novel biology.</title>
        <authorList>
            <person name="Wiegand S."/>
            <person name="Jogler M."/>
            <person name="Boedeker C."/>
            <person name="Pinto D."/>
            <person name="Vollmers J."/>
            <person name="Rivas-Marin E."/>
            <person name="Kohn T."/>
            <person name="Peeters S.H."/>
            <person name="Heuer A."/>
            <person name="Rast P."/>
            <person name="Oberbeckmann S."/>
            <person name="Bunk B."/>
            <person name="Jeske O."/>
            <person name="Meyerdierks A."/>
            <person name="Storesund J.E."/>
            <person name="Kallscheuer N."/>
            <person name="Luecker S."/>
            <person name="Lage O.M."/>
            <person name="Pohl T."/>
            <person name="Merkel B.J."/>
            <person name="Hornburger P."/>
            <person name="Mueller R.-W."/>
            <person name="Bruemmer F."/>
            <person name="Labrenz M."/>
            <person name="Spormann A.M."/>
            <person name="Op den Camp H."/>
            <person name="Overmann J."/>
            <person name="Amann R."/>
            <person name="Jetten M.S.M."/>
            <person name="Mascher T."/>
            <person name="Medema M.H."/>
            <person name="Devos D.P."/>
            <person name="Kaster A.-K."/>
            <person name="Ovreas L."/>
            <person name="Rohde M."/>
            <person name="Galperin M.Y."/>
            <person name="Jogler C."/>
        </authorList>
    </citation>
    <scope>NUCLEOTIDE SEQUENCE [LARGE SCALE GENOMIC DNA]</scope>
    <source>
        <strain evidence="2 3">HG15A2</strain>
    </source>
</reference>
<dbReference type="Pfam" id="PF13683">
    <property type="entry name" value="rve_3"/>
    <property type="match status" value="1"/>
</dbReference>
<dbReference type="GO" id="GO:0015074">
    <property type="term" value="P:DNA integration"/>
    <property type="evidence" value="ECO:0007669"/>
    <property type="project" value="InterPro"/>
</dbReference>
<keyword evidence="3" id="KW-1185">Reference proteome</keyword>
<dbReference type="SUPFAM" id="SSF53098">
    <property type="entry name" value="Ribonuclease H-like"/>
    <property type="match status" value="1"/>
</dbReference>
<feature type="domain" description="Integrase catalytic" evidence="1">
    <location>
        <begin position="1"/>
        <end position="114"/>
    </location>
</feature>
<dbReference type="OrthoDB" id="291172at2"/>
<name>A0A517MWF9_9BACT</name>
<dbReference type="GO" id="GO:0003676">
    <property type="term" value="F:nucleic acid binding"/>
    <property type="evidence" value="ECO:0007669"/>
    <property type="project" value="InterPro"/>
</dbReference>